<comment type="caution">
    <text evidence="2">The sequence shown here is derived from an EMBL/GenBank/DDBJ whole genome shotgun (WGS) entry which is preliminary data.</text>
</comment>
<keyword evidence="3" id="KW-1185">Reference proteome</keyword>
<keyword evidence="1" id="KW-0472">Membrane</keyword>
<feature type="transmembrane region" description="Helical" evidence="1">
    <location>
        <begin position="6"/>
        <end position="26"/>
    </location>
</feature>
<accession>A0ABT1S571</accession>
<sequence length="343" mass="40021">MKAREGFISIICLIVMPVLMIMILYLEHTTRLGSLILRSTENNIQSYYSAEGKIYMTLHEEKYYSDQLYPALAEYFRALPFSKQPKDITINREDLKLGDELDKVRVILVDKDNKKELQLVAKSNFNGLITTVISYIELINEIFEAENPILDVNSIENKYKEDLMDLLLKISKDININNCNKPENIYGMESLNFNHITLDKKDNTYFEIISFRESMTLPYIERFNNKEVFIIIREFGENPVDFYIGNLNTPRETIKLSGLIYIEGNITISKDFEFTGIIIARDGEIKIDENIRTNIKGIMITNNIINNDFIERDDIIYSRHSVYKYGTYLPGFIEPKLYLIKSD</sequence>
<evidence type="ECO:0000256" key="1">
    <source>
        <dbReference type="SAM" id="Phobius"/>
    </source>
</evidence>
<name>A0ABT1S571_9FIRM</name>
<gene>
    <name evidence="2" type="ORF">NE686_00830</name>
</gene>
<keyword evidence="1" id="KW-1133">Transmembrane helix</keyword>
<organism evidence="2 3">
    <name type="scientific">Tissierella carlieri</name>
    <dbReference type="NCBI Taxonomy" id="689904"/>
    <lineage>
        <taxon>Bacteria</taxon>
        <taxon>Bacillati</taxon>
        <taxon>Bacillota</taxon>
        <taxon>Tissierellia</taxon>
        <taxon>Tissierellales</taxon>
        <taxon>Tissierellaceae</taxon>
        <taxon>Tissierella</taxon>
    </lineage>
</organism>
<dbReference type="RefSeq" id="WP_256310127.1">
    <property type="nucleotide sequence ID" value="NZ_JANGAC010000001.1"/>
</dbReference>
<proteinExistence type="predicted"/>
<reference evidence="2 3" key="1">
    <citation type="submission" date="2022-06" db="EMBL/GenBank/DDBJ databases">
        <title>Isolation of gut microbiota from human fecal samples.</title>
        <authorList>
            <person name="Pamer E.G."/>
            <person name="Barat B."/>
            <person name="Waligurski E."/>
            <person name="Medina S."/>
            <person name="Paddock L."/>
            <person name="Mostad J."/>
        </authorList>
    </citation>
    <scope>NUCLEOTIDE SEQUENCE [LARGE SCALE GENOMIC DNA]</scope>
    <source>
        <strain evidence="2 3">DFI.7.95</strain>
    </source>
</reference>
<evidence type="ECO:0000313" key="2">
    <source>
        <dbReference type="EMBL" id="MCQ4921613.1"/>
    </source>
</evidence>
<protein>
    <submittedName>
        <fullName evidence="2">Uncharacterized protein</fullName>
    </submittedName>
</protein>
<dbReference type="Proteomes" id="UP001524478">
    <property type="component" value="Unassembled WGS sequence"/>
</dbReference>
<dbReference type="EMBL" id="JANGAC010000001">
    <property type="protein sequence ID" value="MCQ4921613.1"/>
    <property type="molecule type" value="Genomic_DNA"/>
</dbReference>
<keyword evidence="1" id="KW-0812">Transmembrane</keyword>
<evidence type="ECO:0000313" key="3">
    <source>
        <dbReference type="Proteomes" id="UP001524478"/>
    </source>
</evidence>